<accession>A0ABN2UYZ4</accession>
<dbReference type="InterPro" id="IPR036689">
    <property type="entry name" value="ESAT-6-like_sf"/>
</dbReference>
<proteinExistence type="inferred from homology"/>
<protein>
    <recommendedName>
        <fullName evidence="1">ESAT-6-like protein</fullName>
    </recommendedName>
</protein>
<name>A0ABN2UYZ4_9MICC</name>
<dbReference type="InterPro" id="IPR010310">
    <property type="entry name" value="T7SS_ESAT-6-like"/>
</dbReference>
<dbReference type="RefSeq" id="WP_343959639.1">
    <property type="nucleotide sequence ID" value="NZ_BAAAMN010000056.1"/>
</dbReference>
<dbReference type="NCBIfam" id="TIGR03930">
    <property type="entry name" value="WXG100_ESAT6"/>
    <property type="match status" value="1"/>
</dbReference>
<dbReference type="EMBL" id="BAAAMN010000056">
    <property type="protein sequence ID" value="GAA2044668.1"/>
    <property type="molecule type" value="Genomic_DNA"/>
</dbReference>
<organism evidence="2 3">
    <name type="scientific">Yaniella flava</name>
    <dbReference type="NCBI Taxonomy" id="287930"/>
    <lineage>
        <taxon>Bacteria</taxon>
        <taxon>Bacillati</taxon>
        <taxon>Actinomycetota</taxon>
        <taxon>Actinomycetes</taxon>
        <taxon>Micrococcales</taxon>
        <taxon>Micrococcaceae</taxon>
        <taxon>Yaniella</taxon>
    </lineage>
</organism>
<comment type="similarity">
    <text evidence="1">Belongs to the WXG100 family.</text>
</comment>
<keyword evidence="3" id="KW-1185">Reference proteome</keyword>
<reference evidence="2 3" key="1">
    <citation type="journal article" date="2019" name="Int. J. Syst. Evol. Microbiol.">
        <title>The Global Catalogue of Microorganisms (GCM) 10K type strain sequencing project: providing services to taxonomists for standard genome sequencing and annotation.</title>
        <authorList>
            <consortium name="The Broad Institute Genomics Platform"/>
            <consortium name="The Broad Institute Genome Sequencing Center for Infectious Disease"/>
            <person name="Wu L."/>
            <person name="Ma J."/>
        </authorList>
    </citation>
    <scope>NUCLEOTIDE SEQUENCE [LARGE SCALE GENOMIC DNA]</scope>
    <source>
        <strain evidence="2 3">JCM 13595</strain>
    </source>
</reference>
<evidence type="ECO:0000313" key="2">
    <source>
        <dbReference type="EMBL" id="GAA2044668.1"/>
    </source>
</evidence>
<gene>
    <name evidence="2" type="ORF">GCM10009720_26980</name>
</gene>
<dbReference type="Gene3D" id="1.10.287.1060">
    <property type="entry name" value="ESAT-6-like"/>
    <property type="match status" value="1"/>
</dbReference>
<evidence type="ECO:0000256" key="1">
    <source>
        <dbReference type="RuleBase" id="RU362001"/>
    </source>
</evidence>
<dbReference type="SUPFAM" id="SSF140453">
    <property type="entry name" value="EsxAB dimer-like"/>
    <property type="match status" value="1"/>
</dbReference>
<dbReference type="Proteomes" id="UP001501461">
    <property type="component" value="Unassembled WGS sequence"/>
</dbReference>
<evidence type="ECO:0000313" key="3">
    <source>
        <dbReference type="Proteomes" id="UP001501461"/>
    </source>
</evidence>
<comment type="caution">
    <text evidence="2">The sequence shown here is derived from an EMBL/GenBank/DDBJ whole genome shotgun (WGS) entry which is preliminary data.</text>
</comment>
<sequence length="96" mass="10772">MARIQIDVQDLFAKANGVQSTADRIQAEVNNMDAALRQLQESWVGQASSNFQGVVTEWRGTQQRVEESLRSIRDAMQHAGQQYETTEQANAAMFRG</sequence>
<dbReference type="Pfam" id="PF06013">
    <property type="entry name" value="WXG100"/>
    <property type="match status" value="1"/>
</dbReference>